<evidence type="ECO:0000313" key="1">
    <source>
        <dbReference type="EMBL" id="AWM36854.1"/>
    </source>
</evidence>
<accession>A0A2Z3H5G1</accession>
<dbReference type="AlphaFoldDB" id="A0A2Z3H5G1"/>
<evidence type="ECO:0000313" key="2">
    <source>
        <dbReference type="Proteomes" id="UP000245802"/>
    </source>
</evidence>
<protein>
    <submittedName>
        <fullName evidence="1">Uncharacterized protein</fullName>
    </submittedName>
</protein>
<keyword evidence="2" id="KW-1185">Reference proteome</keyword>
<sequence length="401" mass="42659">MTPHWLTRWAVWARTKLLRGGRPLLTGVTVGFERAGATRWESPVPWTADAVALDVGFRGPGRARPKSEFALRTPSATFPADTIRPGGDDRFHVTFRFPVPPDSVSADLLWRGRVVETLLVPVLAPTQFLTGLTLADATVAVRFGGTTAPASAVCQHQYDGLLAAALLRSPTGLAPLAELGVRVVFHDSRSGTEYPATVALGAAQLARSEALVTAVCPEHPQPAGPWWVVWHAGDRTLAAQRLQVVPEEKFELGVRVLEIRFALLDASGTVHTAKQPPVLSDAGKIGPCFVLAGGEPGAVGVCRFEIVAFASAGPDPNIQHTAEAVITDGPMVFAPVLFDVSALARVSGFELRLGGRVLGVASLRPVPAARVNGEGGFVPPPDFTWSQAADDELADRLRRLQ</sequence>
<proteinExistence type="predicted"/>
<dbReference type="RefSeq" id="WP_010035773.1">
    <property type="nucleotide sequence ID" value="NZ_CP025958.1"/>
</dbReference>
<name>A0A2Z3H5G1_9BACT</name>
<gene>
    <name evidence="1" type="ORF">C1280_07370</name>
</gene>
<dbReference type="Proteomes" id="UP000245802">
    <property type="component" value="Chromosome"/>
</dbReference>
<organism evidence="1 2">
    <name type="scientific">Gemmata obscuriglobus</name>
    <dbReference type="NCBI Taxonomy" id="114"/>
    <lineage>
        <taxon>Bacteria</taxon>
        <taxon>Pseudomonadati</taxon>
        <taxon>Planctomycetota</taxon>
        <taxon>Planctomycetia</taxon>
        <taxon>Gemmatales</taxon>
        <taxon>Gemmataceae</taxon>
        <taxon>Gemmata</taxon>
    </lineage>
</organism>
<dbReference type="EMBL" id="CP025958">
    <property type="protein sequence ID" value="AWM36854.1"/>
    <property type="molecule type" value="Genomic_DNA"/>
</dbReference>
<dbReference type="KEGG" id="gog:C1280_07370"/>
<reference evidence="1 2" key="1">
    <citation type="submission" date="2018-01" db="EMBL/GenBank/DDBJ databases">
        <title>G. obscuriglobus.</title>
        <authorList>
            <person name="Franke J."/>
            <person name="Blomberg W."/>
            <person name="Selmecki A."/>
        </authorList>
    </citation>
    <scope>NUCLEOTIDE SEQUENCE [LARGE SCALE GENOMIC DNA]</scope>
    <source>
        <strain evidence="1 2">DSM 5831</strain>
    </source>
</reference>
<dbReference type="OrthoDB" id="256568at2"/>